<evidence type="ECO:0000313" key="2">
    <source>
        <dbReference type="Proteomes" id="UP000680038"/>
    </source>
</evidence>
<organism evidence="1 2">
    <name type="scientific">Dyadobacter helix</name>
    <dbReference type="NCBI Taxonomy" id="2822344"/>
    <lineage>
        <taxon>Bacteria</taxon>
        <taxon>Pseudomonadati</taxon>
        <taxon>Bacteroidota</taxon>
        <taxon>Cytophagia</taxon>
        <taxon>Cytophagales</taxon>
        <taxon>Spirosomataceae</taxon>
        <taxon>Dyadobacter</taxon>
    </lineage>
</organism>
<sequence length="102" mass="11226">MQFILTKGKVVSLLKGLLISFSARSIPQVSQTITGMEIKINQTPSVIPDTFTVQQLLTEIFETNHQGIAVAINNQVVSKSQWALHQLQPDDQLIIIRATQGG</sequence>
<keyword evidence="2" id="KW-1185">Reference proteome</keyword>
<protein>
    <recommendedName>
        <fullName evidence="3">Sulfur carrier protein ThiS</fullName>
    </recommendedName>
</protein>
<reference evidence="1" key="1">
    <citation type="submission" date="2021-04" db="EMBL/GenBank/DDBJ databases">
        <authorList>
            <person name="Rodrigo-Torres L."/>
            <person name="Arahal R. D."/>
            <person name="Lucena T."/>
        </authorList>
    </citation>
    <scope>NUCLEOTIDE SEQUENCE</scope>
    <source>
        <strain evidence="1">CECT 9275</strain>
    </source>
</reference>
<dbReference type="InterPro" id="IPR016155">
    <property type="entry name" value="Mopterin_synth/thiamin_S_b"/>
</dbReference>
<dbReference type="InterPro" id="IPR003749">
    <property type="entry name" value="ThiS/MoaD-like"/>
</dbReference>
<dbReference type="InterPro" id="IPR010035">
    <property type="entry name" value="Thi_S"/>
</dbReference>
<accession>A0A916NBG6</accession>
<dbReference type="PANTHER" id="PTHR34472">
    <property type="entry name" value="SULFUR CARRIER PROTEIN THIS"/>
    <property type="match status" value="1"/>
</dbReference>
<dbReference type="AlphaFoldDB" id="A0A916NBG6"/>
<proteinExistence type="predicted"/>
<dbReference type="NCBIfam" id="TIGR01683">
    <property type="entry name" value="thiS"/>
    <property type="match status" value="1"/>
</dbReference>
<dbReference type="SUPFAM" id="SSF54285">
    <property type="entry name" value="MoaD/ThiS"/>
    <property type="match status" value="1"/>
</dbReference>
<comment type="caution">
    <text evidence="1">The sequence shown here is derived from an EMBL/GenBank/DDBJ whole genome shotgun (WGS) entry which is preliminary data.</text>
</comment>
<evidence type="ECO:0000313" key="1">
    <source>
        <dbReference type="EMBL" id="CAG4994300.1"/>
    </source>
</evidence>
<name>A0A916NBG6_9BACT</name>
<dbReference type="Proteomes" id="UP000680038">
    <property type="component" value="Unassembled WGS sequence"/>
</dbReference>
<dbReference type="EMBL" id="CAJRAF010000001">
    <property type="protein sequence ID" value="CAG4994300.1"/>
    <property type="molecule type" value="Genomic_DNA"/>
</dbReference>
<evidence type="ECO:0008006" key="3">
    <source>
        <dbReference type="Google" id="ProtNLM"/>
    </source>
</evidence>
<dbReference type="Pfam" id="PF02597">
    <property type="entry name" value="ThiS"/>
    <property type="match status" value="1"/>
</dbReference>
<dbReference type="Gene3D" id="3.10.20.30">
    <property type="match status" value="1"/>
</dbReference>
<dbReference type="InterPro" id="IPR012675">
    <property type="entry name" value="Beta-grasp_dom_sf"/>
</dbReference>
<gene>
    <name evidence="1" type="ORF">DYBT9275_01362</name>
</gene>
<dbReference type="CDD" id="cd00565">
    <property type="entry name" value="Ubl_ThiS"/>
    <property type="match status" value="1"/>
</dbReference>
<dbReference type="PANTHER" id="PTHR34472:SF1">
    <property type="entry name" value="SULFUR CARRIER PROTEIN THIS"/>
    <property type="match status" value="1"/>
</dbReference>